<dbReference type="InterPro" id="IPR010330">
    <property type="entry name" value="CoiA_nuc"/>
</dbReference>
<dbReference type="OrthoDB" id="3784230at2"/>
<dbReference type="InterPro" id="IPR057253">
    <property type="entry name" value="CoiA-like_N"/>
</dbReference>
<accession>A0A1S2M1B7</accession>
<evidence type="ECO:0000313" key="4">
    <source>
        <dbReference type="EMBL" id="OIJ18501.1"/>
    </source>
</evidence>
<dbReference type="EMBL" id="MLQS01000017">
    <property type="protein sequence ID" value="OIJ19980.1"/>
    <property type="molecule type" value="Genomic_DNA"/>
</dbReference>
<proteinExistence type="predicted"/>
<comment type="caution">
    <text evidence="4">The sequence shown here is derived from an EMBL/GenBank/DDBJ whole genome shotgun (WGS) entry which is preliminary data.</text>
</comment>
<dbReference type="AlphaFoldDB" id="A0A1S2M1B7"/>
<evidence type="ECO:0000259" key="1">
    <source>
        <dbReference type="Pfam" id="PF06054"/>
    </source>
</evidence>
<feature type="domain" description="Competence protein CoiA-like N-terminal" evidence="2">
    <location>
        <begin position="18"/>
        <end position="63"/>
    </location>
</feature>
<evidence type="ECO:0000313" key="6">
    <source>
        <dbReference type="Proteomes" id="UP000180057"/>
    </source>
</evidence>
<evidence type="ECO:0008006" key="7">
    <source>
        <dbReference type="Google" id="ProtNLM"/>
    </source>
</evidence>
<dbReference type="Proteomes" id="UP000180057">
    <property type="component" value="Unassembled WGS sequence"/>
</dbReference>
<evidence type="ECO:0000313" key="5">
    <source>
        <dbReference type="EMBL" id="OIJ19980.1"/>
    </source>
</evidence>
<dbReference type="Pfam" id="PF25166">
    <property type="entry name" value="CoiA_C"/>
    <property type="match status" value="1"/>
</dbReference>
<dbReference type="InterPro" id="IPR021176">
    <property type="entry name" value="Competence-induced_CoiA"/>
</dbReference>
<dbReference type="PIRSF" id="PIRSF007487">
    <property type="entry name" value="Competence-induced_CoiA_bac"/>
    <property type="match status" value="1"/>
</dbReference>
<dbReference type="Pfam" id="PF25164">
    <property type="entry name" value="CoiA_N"/>
    <property type="match status" value="1"/>
</dbReference>
<evidence type="ECO:0000259" key="2">
    <source>
        <dbReference type="Pfam" id="PF25164"/>
    </source>
</evidence>
<dbReference type="EMBL" id="MLQS01000030">
    <property type="protein sequence ID" value="OIJ18501.1"/>
    <property type="molecule type" value="Genomic_DNA"/>
</dbReference>
<dbReference type="InterPro" id="IPR057252">
    <property type="entry name" value="CoiA_C"/>
</dbReference>
<dbReference type="STRING" id="472963.BKP45_13110"/>
<name>A0A1S2M1B7_9BACI</name>
<organism evidence="4 6">
    <name type="scientific">Anaerobacillus alkalidiazotrophicus</name>
    <dbReference type="NCBI Taxonomy" id="472963"/>
    <lineage>
        <taxon>Bacteria</taxon>
        <taxon>Bacillati</taxon>
        <taxon>Bacillota</taxon>
        <taxon>Bacilli</taxon>
        <taxon>Bacillales</taxon>
        <taxon>Bacillaceae</taxon>
        <taxon>Anaerobacillus</taxon>
    </lineage>
</organism>
<feature type="domain" description="Competence protein CoiA C-terminal" evidence="3">
    <location>
        <begin position="232"/>
        <end position="382"/>
    </location>
</feature>
<sequence>MLVALTKQGSLFSLANKSFSKQELIKLREKTIFLCPVCKQEVVLKLGEKLAWHFAHKKNDRCHDEMEGETEYHLNGKKLLYEWLKNQGFDVHLEAYIKEAKQRPDLLVHFKKKSYVIEFQCAKISPEIFLKRTNTYRKYNYIPIWILGGNQLIRIKNNFFKLNSFHFLFVYRSLTKNNAVQLLSFCPQNKQFAKLTNISPLSVNRSFSFPTFYPLRNFHFYDIFQDYHQFVPKEIWLNSKSYWRQHRLRLTHSEQYVKDLYYRKGHPLILFPSEAGIPTPFYYFIESPTYIWQSWILETFVTNRKVGEKIHYTLILRAFNTALQKGVFRIRVMPLIENGSYNCALQCYLHFLCKLNVLITKDGQIFIKKRDIAYPKNLEQALKKDEELGVI</sequence>
<dbReference type="Pfam" id="PF06054">
    <property type="entry name" value="CoiA_nuc"/>
    <property type="match status" value="1"/>
</dbReference>
<feature type="domain" description="Competence protein CoiA nuclease-like" evidence="1">
    <location>
        <begin position="69"/>
        <end position="226"/>
    </location>
</feature>
<reference evidence="4 6" key="1">
    <citation type="submission" date="2016-10" db="EMBL/GenBank/DDBJ databases">
        <title>Draft genome sequences of four alkaliphilic bacteria belonging to the Anaerobacillus genus.</title>
        <authorList>
            <person name="Bassil N.M."/>
            <person name="Lloyd J.R."/>
        </authorList>
    </citation>
    <scope>NUCLEOTIDE SEQUENCE [LARGE SCALE GENOMIC DNA]</scope>
    <source>
        <strain evidence="4 6">DSM 22531</strain>
    </source>
</reference>
<evidence type="ECO:0000259" key="3">
    <source>
        <dbReference type="Pfam" id="PF25166"/>
    </source>
</evidence>
<protein>
    <recommendedName>
        <fullName evidence="7">Competence protein CoiA</fullName>
    </recommendedName>
</protein>
<gene>
    <name evidence="5" type="ORF">BKP45_13110</name>
    <name evidence="4" type="ORF">BKP45_18825</name>
</gene>
<keyword evidence="6" id="KW-1185">Reference proteome</keyword>
<dbReference type="RefSeq" id="WP_071390105.1">
    <property type="nucleotide sequence ID" value="NZ_MLQS01000017.1"/>
</dbReference>